<dbReference type="Pfam" id="PF02687">
    <property type="entry name" value="FtsX"/>
    <property type="match status" value="2"/>
</dbReference>
<evidence type="ECO:0000256" key="6">
    <source>
        <dbReference type="SAM" id="Phobius"/>
    </source>
</evidence>
<keyword evidence="10" id="KW-1185">Reference proteome</keyword>
<dbReference type="EMBL" id="FNGS01000002">
    <property type="protein sequence ID" value="SDL61289.1"/>
    <property type="molecule type" value="Genomic_DNA"/>
</dbReference>
<evidence type="ECO:0000256" key="1">
    <source>
        <dbReference type="ARBA" id="ARBA00004651"/>
    </source>
</evidence>
<dbReference type="InterPro" id="IPR025857">
    <property type="entry name" value="MacB_PCD"/>
</dbReference>
<feature type="domain" description="ABC3 transporter permease C-terminal" evidence="7">
    <location>
        <begin position="690"/>
        <end position="803"/>
    </location>
</feature>
<dbReference type="InterPro" id="IPR050250">
    <property type="entry name" value="Macrolide_Exporter_MacB"/>
</dbReference>
<evidence type="ECO:0000313" key="10">
    <source>
        <dbReference type="Proteomes" id="UP000198901"/>
    </source>
</evidence>
<evidence type="ECO:0000256" key="4">
    <source>
        <dbReference type="ARBA" id="ARBA00022989"/>
    </source>
</evidence>
<feature type="domain" description="MacB-like periplasmic core" evidence="8">
    <location>
        <begin position="36"/>
        <end position="258"/>
    </location>
</feature>
<keyword evidence="3 6" id="KW-0812">Transmembrane</keyword>
<dbReference type="PANTHER" id="PTHR30572:SF18">
    <property type="entry name" value="ABC-TYPE MACROLIDE FAMILY EXPORT SYSTEM PERMEASE COMPONENT 2"/>
    <property type="match status" value="1"/>
</dbReference>
<keyword evidence="4 6" id="KW-1133">Transmembrane helix</keyword>
<accession>A0A1G9LH38</accession>
<reference evidence="9 10" key="1">
    <citation type="submission" date="2016-10" db="EMBL/GenBank/DDBJ databases">
        <authorList>
            <person name="de Groot N.N."/>
        </authorList>
    </citation>
    <scope>NUCLEOTIDE SEQUENCE [LARGE SCALE GENOMIC DNA]</scope>
    <source>
        <strain evidence="9 10">DSM 21668</strain>
    </source>
</reference>
<comment type="subcellular location">
    <subcellularLocation>
        <location evidence="1">Cell membrane</location>
        <topology evidence="1">Multi-pass membrane protein</topology>
    </subcellularLocation>
</comment>
<dbReference type="AlphaFoldDB" id="A0A1G9LH38"/>
<feature type="domain" description="ABC3 transporter permease C-terminal" evidence="7">
    <location>
        <begin position="300"/>
        <end position="418"/>
    </location>
</feature>
<dbReference type="Pfam" id="PF12704">
    <property type="entry name" value="MacB_PCD"/>
    <property type="match status" value="1"/>
</dbReference>
<feature type="transmembrane region" description="Helical" evidence="6">
    <location>
        <begin position="394"/>
        <end position="425"/>
    </location>
</feature>
<evidence type="ECO:0000259" key="8">
    <source>
        <dbReference type="Pfam" id="PF12704"/>
    </source>
</evidence>
<dbReference type="OrthoDB" id="5933722at2"/>
<sequence>MKYGATLPMLHAPCPMLLSYLHLSIRTLLRYRSYALLNLLGLTMGLVCGILIFLLIRFQVRFDRYHSRIDRIYQVTTVLTADGAQYDPGTHQPVGNALRNDYAFLEQVATVEGKKNVLITAPAGKFNEEQTVCFSEPSYFRIFDYGWRSGTPETALSQPNTVVMTRRMAEKFFGTADPRGQRLRLNNDLDLQVTGVLENIPDYTDRRHEVFISYATLANHRGYVSGGYDNWQGFSSRSNCFVLLREGTSPATLEAAMPAFSRKYHKTATIGHPLVPFREMHFSERYGRGIHQGQLWALGLVGLFLVLTAVINFVNLATAQALRRAKEVGVRKVVGGTRLQLFWQFITETAVLTGCSAVTAVLLTELILPFLQRWSSHLRLPFPLFGTENPLADGLFWVFLGGIATVVTFLAGSYPGLVLAGFRPVQALKGRISGREVGGMPVRRSLVFAQFILTQLLIISTLVVIRQMHYFRTASVGFDTSAIRVLNIPDPVNAPIERLRNQLARIPGVEQVSFCGYPPASTFNSNSGHRFNNRPEEESWSANMKPVDAAYLTTFGLKLVAGKPFPAADSIRGFLVNETYVRRLGFRPADVIGKNLEAWGKQAPIYGVVKDWSNLSSKSEAQPVVLFSEAKSYYSCCLKLSPQHLSGSIAAVDRLWNETFPDYLLLPYFVDEQLAVFLITEEIILACTEVFAIIAIIIGCLGLYGLVGFMATQKTKEIGVRKVLGASVGQILLLFGREFALLIGAAFAIAAPLAGWLMSEWLKGYAHRVPVGPGLYLLAIGTTVVITALTVGYQSVRAARANPVRSLKSE</sequence>
<evidence type="ECO:0000259" key="7">
    <source>
        <dbReference type="Pfam" id="PF02687"/>
    </source>
</evidence>
<evidence type="ECO:0000256" key="3">
    <source>
        <dbReference type="ARBA" id="ARBA00022692"/>
    </source>
</evidence>
<dbReference type="Proteomes" id="UP000198901">
    <property type="component" value="Unassembled WGS sequence"/>
</dbReference>
<keyword evidence="5 6" id="KW-0472">Membrane</keyword>
<feature type="transmembrane region" description="Helical" evidence="6">
    <location>
        <begin position="446"/>
        <end position="465"/>
    </location>
</feature>
<keyword evidence="2" id="KW-1003">Cell membrane</keyword>
<proteinExistence type="predicted"/>
<feature type="transmembrane region" description="Helical" evidence="6">
    <location>
        <begin position="774"/>
        <end position="793"/>
    </location>
</feature>
<dbReference type="InterPro" id="IPR003838">
    <property type="entry name" value="ABC3_permease_C"/>
</dbReference>
<dbReference type="GO" id="GO:0005886">
    <property type="term" value="C:plasma membrane"/>
    <property type="evidence" value="ECO:0007669"/>
    <property type="project" value="UniProtKB-SubCell"/>
</dbReference>
<feature type="transmembrane region" description="Helical" evidence="6">
    <location>
        <begin position="35"/>
        <end position="56"/>
    </location>
</feature>
<dbReference type="PANTHER" id="PTHR30572">
    <property type="entry name" value="MEMBRANE COMPONENT OF TRANSPORTER-RELATED"/>
    <property type="match status" value="1"/>
</dbReference>
<dbReference type="STRING" id="563176.SAMN04488090_1418"/>
<protein>
    <submittedName>
        <fullName evidence="9">FtsX-like permease family protein</fullName>
    </submittedName>
</protein>
<organism evidence="9 10">
    <name type="scientific">Siphonobacter aquaeclarae</name>
    <dbReference type="NCBI Taxonomy" id="563176"/>
    <lineage>
        <taxon>Bacteria</taxon>
        <taxon>Pseudomonadati</taxon>
        <taxon>Bacteroidota</taxon>
        <taxon>Cytophagia</taxon>
        <taxon>Cytophagales</taxon>
        <taxon>Cytophagaceae</taxon>
        <taxon>Siphonobacter</taxon>
    </lineage>
</organism>
<gene>
    <name evidence="9" type="ORF">SAMN04488090_1418</name>
</gene>
<name>A0A1G9LH38_9BACT</name>
<feature type="transmembrane region" description="Helical" evidence="6">
    <location>
        <begin position="731"/>
        <end position="754"/>
    </location>
</feature>
<dbReference type="GO" id="GO:0022857">
    <property type="term" value="F:transmembrane transporter activity"/>
    <property type="evidence" value="ECO:0007669"/>
    <property type="project" value="TreeGrafter"/>
</dbReference>
<feature type="transmembrane region" description="Helical" evidence="6">
    <location>
        <begin position="350"/>
        <end position="374"/>
    </location>
</feature>
<feature type="transmembrane region" description="Helical" evidence="6">
    <location>
        <begin position="295"/>
        <end position="317"/>
    </location>
</feature>
<feature type="transmembrane region" description="Helical" evidence="6">
    <location>
        <begin position="690"/>
        <end position="711"/>
    </location>
</feature>
<evidence type="ECO:0000313" key="9">
    <source>
        <dbReference type="EMBL" id="SDL61289.1"/>
    </source>
</evidence>
<evidence type="ECO:0000256" key="5">
    <source>
        <dbReference type="ARBA" id="ARBA00023136"/>
    </source>
</evidence>
<evidence type="ECO:0000256" key="2">
    <source>
        <dbReference type="ARBA" id="ARBA00022475"/>
    </source>
</evidence>